<dbReference type="OrthoDB" id="2120844at2759"/>
<dbReference type="InterPro" id="IPR029152">
    <property type="entry name" value="LKAAEAR1"/>
</dbReference>
<proteinExistence type="predicted"/>
<dbReference type="VEuPathDB" id="FungiDB:BDEG_21797"/>
<dbReference type="AlphaFoldDB" id="A0A177WCH8"/>
<dbReference type="Pfam" id="PF15478">
    <property type="entry name" value="LKAAEAR"/>
    <property type="match status" value="1"/>
</dbReference>
<evidence type="ECO:0000313" key="1">
    <source>
        <dbReference type="EMBL" id="OAJ37807.1"/>
    </source>
</evidence>
<organism evidence="1 2">
    <name type="scientific">Batrachochytrium dendrobatidis (strain JEL423)</name>
    <dbReference type="NCBI Taxonomy" id="403673"/>
    <lineage>
        <taxon>Eukaryota</taxon>
        <taxon>Fungi</taxon>
        <taxon>Fungi incertae sedis</taxon>
        <taxon>Chytridiomycota</taxon>
        <taxon>Chytridiomycota incertae sedis</taxon>
        <taxon>Chytridiomycetes</taxon>
        <taxon>Rhizophydiales</taxon>
        <taxon>Rhizophydiales incertae sedis</taxon>
        <taxon>Batrachochytrium</taxon>
    </lineage>
</organism>
<accession>A0A177WCH8</accession>
<dbReference type="EMBL" id="DS022301">
    <property type="protein sequence ID" value="OAJ37807.1"/>
    <property type="molecule type" value="Genomic_DNA"/>
</dbReference>
<protein>
    <submittedName>
        <fullName evidence="1">Uncharacterized protein</fullName>
    </submittedName>
</protein>
<name>A0A177WCH8_BATDL</name>
<evidence type="ECO:0000313" key="2">
    <source>
        <dbReference type="Proteomes" id="UP000077115"/>
    </source>
</evidence>
<reference evidence="1 2" key="2">
    <citation type="submission" date="2016-05" db="EMBL/GenBank/DDBJ databases">
        <title>Lineage-specific infection strategies underlie the spectrum of fungal disease in amphibians.</title>
        <authorList>
            <person name="Cuomo C.A."/>
            <person name="Farrer R.A."/>
            <person name="James T."/>
            <person name="Longcore J."/>
            <person name="Birren B."/>
        </authorList>
    </citation>
    <scope>NUCLEOTIDE SEQUENCE [LARGE SCALE GENOMIC DNA]</scope>
    <source>
        <strain evidence="1 2">JEL423</strain>
    </source>
</reference>
<sequence>MGLPLISIRARYNLSEKYPSSMPEEMPLVMSKRFQRSAAAQYINKTYHKSSKRMTMHSDSDGEDQEEFRIAIKSSPHSKITSNSNISLDINSNSGTSLNYPDHGRACTIKENGINTIGSVAPSPQSGLLPIRQRGQGNLQRAMSITSAHGASGNIPMHTASANKKEADVRLGIDTTSYTPFQLSSKSSFNPSQLTTRQLNRLDMLTKAKYMSYEKPSFHVIEQIGNSERRSRKWLRDEHLRIQTIIETARKKWNLLHKAVEDPAKQLIGQQSAAIARIRMKEKVKKIMDTREDELQFLVEGQTTSIDAIRLKEHLVLRSNMPKVGRMFSEKDRLRVEELLE</sequence>
<reference evidence="1 2" key="1">
    <citation type="submission" date="2006-10" db="EMBL/GenBank/DDBJ databases">
        <title>The Genome Sequence of Batrachochytrium dendrobatidis JEL423.</title>
        <authorList>
            <consortium name="The Broad Institute Genome Sequencing Platform"/>
            <person name="Birren B."/>
            <person name="Lander E."/>
            <person name="Galagan J."/>
            <person name="Cuomo C."/>
            <person name="Devon K."/>
            <person name="Jaffe D."/>
            <person name="Butler J."/>
            <person name="Alvarez P."/>
            <person name="Gnerre S."/>
            <person name="Grabherr M."/>
            <person name="Kleber M."/>
            <person name="Mauceli E."/>
            <person name="Brockman W."/>
            <person name="Young S."/>
            <person name="LaButti K."/>
            <person name="Sykes S."/>
            <person name="DeCaprio D."/>
            <person name="Crawford M."/>
            <person name="Koehrsen M."/>
            <person name="Engels R."/>
            <person name="Montgomery P."/>
            <person name="Pearson M."/>
            <person name="Howarth C."/>
            <person name="Larson L."/>
            <person name="White J."/>
            <person name="O'Leary S."/>
            <person name="Kodira C."/>
            <person name="Zeng Q."/>
            <person name="Yandava C."/>
            <person name="Alvarado L."/>
            <person name="Longcore J."/>
            <person name="James T."/>
        </authorList>
    </citation>
    <scope>NUCLEOTIDE SEQUENCE [LARGE SCALE GENOMIC DNA]</scope>
    <source>
        <strain evidence="1 2">JEL423</strain>
    </source>
</reference>
<gene>
    <name evidence="1" type="ORF">BDEG_21797</name>
</gene>
<dbReference type="Proteomes" id="UP000077115">
    <property type="component" value="Unassembled WGS sequence"/>
</dbReference>